<sequence>METEIQSTPLGQNVGIKTLFTSLRETLDHHYDRKERIVKQSRDITGLSKKLIFLAHRATQKSLKSILEEAETKKKEILELFQKVSCELEGMNYHKYHKNISPAIQEFIEAISFLEYLEHNRLIPKDKVELNFKDQSGNQYLQVSVEDYVLGISDLTGELMRYAINCVGKGDHDRALQVCRFLRGLKSDYDLLRVSGSSLLGRKLEGIKTNLAKVEDACYALTIRGSEYPKEFYQHIISGAYHIANNTQHLVDVHLEKSLNYNWTNEIKWFKILIFSFDDANLIDFLLSLNSLRLTLGHELG</sequence>
<keyword evidence="5" id="KW-0539">Nucleus</keyword>
<comment type="subcellular location">
    <subcellularLocation>
        <location evidence="2">Cytoplasm</location>
    </subcellularLocation>
    <subcellularLocation>
        <location evidence="1">Nucleus</location>
    </subcellularLocation>
</comment>
<proteinExistence type="inferred from homology"/>
<dbReference type="AlphaFoldDB" id="A0A8H3L278"/>
<evidence type="ECO:0000256" key="2">
    <source>
        <dbReference type="ARBA" id="ARBA00004496"/>
    </source>
</evidence>
<dbReference type="InterPro" id="IPR016068">
    <property type="entry name" value="Translin_N"/>
</dbReference>
<dbReference type="InterPro" id="IPR036081">
    <property type="entry name" value="Translin_sf"/>
</dbReference>
<evidence type="ECO:0000256" key="3">
    <source>
        <dbReference type="ARBA" id="ARBA00005902"/>
    </source>
</evidence>
<comment type="similarity">
    <text evidence="3">Belongs to the translin family.</text>
</comment>
<dbReference type="SUPFAM" id="SSF74784">
    <property type="entry name" value="Translin"/>
    <property type="match status" value="1"/>
</dbReference>
<accession>A0A8H3L278</accession>
<keyword evidence="6" id="KW-0175">Coiled coil</keyword>
<protein>
    <submittedName>
        <fullName evidence="7">Translin-associated protein X isoform X2</fullName>
    </submittedName>
</protein>
<keyword evidence="4" id="KW-0963">Cytoplasm</keyword>
<dbReference type="OrthoDB" id="31005at2759"/>
<dbReference type="InterPro" id="IPR016069">
    <property type="entry name" value="Translin_C"/>
</dbReference>
<dbReference type="GO" id="GO:0005737">
    <property type="term" value="C:cytoplasm"/>
    <property type="evidence" value="ECO:0007669"/>
    <property type="project" value="UniProtKB-SubCell"/>
</dbReference>
<reference evidence="7" key="1">
    <citation type="submission" date="2019-10" db="EMBL/GenBank/DDBJ databases">
        <title>Conservation and host-specific expression of non-tandemly repeated heterogenous ribosome RNA gene in arbuscular mycorrhizal fungi.</title>
        <authorList>
            <person name="Maeda T."/>
            <person name="Kobayashi Y."/>
            <person name="Nakagawa T."/>
            <person name="Ezawa T."/>
            <person name="Yamaguchi K."/>
            <person name="Bino T."/>
            <person name="Nishimoto Y."/>
            <person name="Shigenobu S."/>
            <person name="Kawaguchi M."/>
        </authorList>
    </citation>
    <scope>NUCLEOTIDE SEQUENCE</scope>
    <source>
        <strain evidence="7">HR1</strain>
    </source>
</reference>
<dbReference type="GO" id="GO:0005634">
    <property type="term" value="C:nucleus"/>
    <property type="evidence" value="ECO:0007669"/>
    <property type="project" value="UniProtKB-SubCell"/>
</dbReference>
<dbReference type="EMBL" id="BLAL01000047">
    <property type="protein sequence ID" value="GES80127.1"/>
    <property type="molecule type" value="Genomic_DNA"/>
</dbReference>
<dbReference type="CDD" id="cd14820">
    <property type="entry name" value="TRAX"/>
    <property type="match status" value="1"/>
</dbReference>
<organism evidence="7 8">
    <name type="scientific">Rhizophagus clarus</name>
    <dbReference type="NCBI Taxonomy" id="94130"/>
    <lineage>
        <taxon>Eukaryota</taxon>
        <taxon>Fungi</taxon>
        <taxon>Fungi incertae sedis</taxon>
        <taxon>Mucoromycota</taxon>
        <taxon>Glomeromycotina</taxon>
        <taxon>Glomeromycetes</taxon>
        <taxon>Glomerales</taxon>
        <taxon>Glomeraceae</taxon>
        <taxon>Rhizophagus</taxon>
    </lineage>
</organism>
<feature type="coiled-coil region" evidence="6">
    <location>
        <begin position="60"/>
        <end position="87"/>
    </location>
</feature>
<dbReference type="Pfam" id="PF01997">
    <property type="entry name" value="Translin"/>
    <property type="match status" value="1"/>
</dbReference>
<dbReference type="Gene3D" id="1.20.58.190">
    <property type="entry name" value="Translin, domain 1"/>
    <property type="match status" value="1"/>
</dbReference>
<evidence type="ECO:0000256" key="4">
    <source>
        <dbReference type="ARBA" id="ARBA00022490"/>
    </source>
</evidence>
<dbReference type="Proteomes" id="UP000615446">
    <property type="component" value="Unassembled WGS sequence"/>
</dbReference>
<evidence type="ECO:0000313" key="7">
    <source>
        <dbReference type="EMBL" id="GES80127.1"/>
    </source>
</evidence>
<evidence type="ECO:0000256" key="6">
    <source>
        <dbReference type="SAM" id="Coils"/>
    </source>
</evidence>
<evidence type="ECO:0000256" key="1">
    <source>
        <dbReference type="ARBA" id="ARBA00004123"/>
    </source>
</evidence>
<dbReference type="InterPro" id="IPR002848">
    <property type="entry name" value="Translin_fam"/>
</dbReference>
<comment type="caution">
    <text evidence="7">The sequence shown here is derived from an EMBL/GenBank/DDBJ whole genome shotgun (WGS) entry which is preliminary data.</text>
</comment>
<dbReference type="Gene3D" id="1.20.58.200">
    <property type="entry name" value="Translin, domain 2"/>
    <property type="match status" value="1"/>
</dbReference>
<evidence type="ECO:0000256" key="5">
    <source>
        <dbReference type="ARBA" id="ARBA00023242"/>
    </source>
</evidence>
<dbReference type="PANTHER" id="PTHR10741">
    <property type="entry name" value="TRANSLIN AND TRANSLIN ASSOCIATED PROTEIN X"/>
    <property type="match status" value="1"/>
</dbReference>
<evidence type="ECO:0000313" key="8">
    <source>
        <dbReference type="Proteomes" id="UP000615446"/>
    </source>
</evidence>
<gene>
    <name evidence="7" type="ORF">RCL2_000742200</name>
</gene>
<name>A0A8H3L278_9GLOM</name>
<dbReference type="GO" id="GO:0043565">
    <property type="term" value="F:sequence-specific DNA binding"/>
    <property type="evidence" value="ECO:0007669"/>
    <property type="project" value="InterPro"/>
</dbReference>
<dbReference type="FunFam" id="1.20.58.200:FF:000001">
    <property type="entry name" value="Translin-associated factor X"/>
    <property type="match status" value="1"/>
</dbReference>